<evidence type="ECO:0000313" key="2">
    <source>
        <dbReference type="EMBL" id="KYG75775.1"/>
    </source>
</evidence>
<reference evidence="2 3" key="1">
    <citation type="submission" date="2016-01" db="EMBL/GenBank/DDBJ databases">
        <title>Genome sequencing of Roseivirga spongicola UST030701-084.</title>
        <authorList>
            <person name="Selvaratnam C."/>
            <person name="Thevarajoo S."/>
            <person name="Goh K.M."/>
            <person name="Ee R."/>
            <person name="Chan K.-G."/>
            <person name="Chong C.S."/>
        </authorList>
    </citation>
    <scope>NUCLEOTIDE SEQUENCE [LARGE SCALE GENOMIC DNA]</scope>
    <source>
        <strain evidence="2 3">UST030701-084</strain>
    </source>
</reference>
<dbReference type="Gene3D" id="1.25.40.10">
    <property type="entry name" value="Tetratricopeptide repeat domain"/>
    <property type="match status" value="1"/>
</dbReference>
<keyword evidence="1" id="KW-0732">Signal</keyword>
<comment type="caution">
    <text evidence="2">The sequence shown here is derived from an EMBL/GenBank/DDBJ whole genome shotgun (WGS) entry which is preliminary data.</text>
</comment>
<evidence type="ECO:0000256" key="1">
    <source>
        <dbReference type="SAM" id="SignalP"/>
    </source>
</evidence>
<protein>
    <submittedName>
        <fullName evidence="2">Uncharacterized protein</fullName>
    </submittedName>
</protein>
<accession>A0A150XAM1</accession>
<keyword evidence="3" id="KW-1185">Reference proteome</keyword>
<dbReference type="AlphaFoldDB" id="A0A150XAM1"/>
<proteinExistence type="predicted"/>
<feature type="signal peptide" evidence="1">
    <location>
        <begin position="1"/>
        <end position="24"/>
    </location>
</feature>
<gene>
    <name evidence="2" type="ORF">AWW68_08035</name>
</gene>
<dbReference type="STRING" id="333140.AWW68_08035"/>
<feature type="chain" id="PRO_5007574469" evidence="1">
    <location>
        <begin position="25"/>
        <end position="297"/>
    </location>
</feature>
<organism evidence="2 3">
    <name type="scientific">Roseivirga spongicola</name>
    <dbReference type="NCBI Taxonomy" id="333140"/>
    <lineage>
        <taxon>Bacteria</taxon>
        <taxon>Pseudomonadati</taxon>
        <taxon>Bacteroidota</taxon>
        <taxon>Cytophagia</taxon>
        <taxon>Cytophagales</taxon>
        <taxon>Roseivirgaceae</taxon>
        <taxon>Roseivirga</taxon>
    </lineage>
</organism>
<dbReference type="InterPro" id="IPR011990">
    <property type="entry name" value="TPR-like_helical_dom_sf"/>
</dbReference>
<dbReference type="OrthoDB" id="7058419at2"/>
<dbReference type="Proteomes" id="UP000075606">
    <property type="component" value="Unassembled WGS sequence"/>
</dbReference>
<evidence type="ECO:0000313" key="3">
    <source>
        <dbReference type="Proteomes" id="UP000075606"/>
    </source>
</evidence>
<dbReference type="EMBL" id="LRPC01000012">
    <property type="protein sequence ID" value="KYG75775.1"/>
    <property type="molecule type" value="Genomic_DNA"/>
</dbReference>
<dbReference type="RefSeq" id="WP_068219623.1">
    <property type="nucleotide sequence ID" value="NZ_CP139724.1"/>
</dbReference>
<dbReference type="SUPFAM" id="SSF48452">
    <property type="entry name" value="TPR-like"/>
    <property type="match status" value="1"/>
</dbReference>
<sequence length="297" mass="34508">MKSSFTLLLIIALNISVFSQVAHNRNADTFAEWTDVISYYQKANSLNDTEASHFSYAGTFGYMLLAEYGGTIRAIEKTDLEYFNKLLSSFFGQDAKGLFKHEVLLNTPEGPIYLPIQESLITYWKQELKKGDQMAVRIRAYGALKKDNDTKWFFGINSYGSDEYEYLWETALESLNQGRKENGLNCIYKLMELDPTDGRNHAVIAYNYYSEGFPDNRELMLKSDSVFEISQKLSPDHGYHYYQRALVKIRLEEYKAAWSNIEMARKLGVPKEEFYEPIMQELEEALPYKQYLSDKKK</sequence>
<name>A0A150XAM1_9BACT</name>